<dbReference type="InterPro" id="IPR042128">
    <property type="entry name" value="NuoE_dom"/>
</dbReference>
<comment type="cofactor">
    <cofactor evidence="6">
        <name>[2Fe-2S] cluster</name>
        <dbReference type="ChEBI" id="CHEBI:190135"/>
    </cofactor>
</comment>
<dbReference type="GO" id="GO:0046872">
    <property type="term" value="F:metal ion binding"/>
    <property type="evidence" value="ECO:0007669"/>
    <property type="project" value="UniProtKB-KW"/>
</dbReference>
<comment type="cofactor">
    <cofactor evidence="7">
        <name>[2Fe-2S] cluster</name>
        <dbReference type="ChEBI" id="CHEBI:190135"/>
    </cofactor>
    <text evidence="7">Binds 1 [2Fe-2S] cluster.</text>
</comment>
<accession>U7QER2</accession>
<dbReference type="InterPro" id="IPR028431">
    <property type="entry name" value="NADP_DH_HndA-like"/>
</dbReference>
<feature type="binding site" evidence="7">
    <location>
        <position position="145"/>
    </location>
    <ligand>
        <name>[2Fe-2S] cluster</name>
        <dbReference type="ChEBI" id="CHEBI:190135"/>
    </ligand>
</feature>
<dbReference type="InterPro" id="IPR002023">
    <property type="entry name" value="NuoE-like"/>
</dbReference>
<evidence type="ECO:0000256" key="2">
    <source>
        <dbReference type="ARBA" id="ARBA00022714"/>
    </source>
</evidence>
<feature type="region of interest" description="Disordered" evidence="8">
    <location>
        <begin position="1"/>
        <end position="25"/>
    </location>
</feature>
<proteinExistence type="inferred from homology"/>
<keyword evidence="4 7" id="KW-0408">Iron</keyword>
<dbReference type="GO" id="GO:0016491">
    <property type="term" value="F:oxidoreductase activity"/>
    <property type="evidence" value="ECO:0007669"/>
    <property type="project" value="InterPro"/>
</dbReference>
<dbReference type="PIRSF" id="PIRSF000216">
    <property type="entry name" value="NADH_DH_24kDa"/>
    <property type="match status" value="1"/>
</dbReference>
<name>U7QER2_9CYAN</name>
<organism evidence="9 10">
    <name type="scientific">Lyngbya aestuarii BL J</name>
    <dbReference type="NCBI Taxonomy" id="1348334"/>
    <lineage>
        <taxon>Bacteria</taxon>
        <taxon>Bacillati</taxon>
        <taxon>Cyanobacteriota</taxon>
        <taxon>Cyanophyceae</taxon>
        <taxon>Oscillatoriophycideae</taxon>
        <taxon>Oscillatoriales</taxon>
        <taxon>Microcoleaceae</taxon>
        <taxon>Lyngbya</taxon>
    </lineage>
</organism>
<evidence type="ECO:0000256" key="6">
    <source>
        <dbReference type="ARBA" id="ARBA00034078"/>
    </source>
</evidence>
<dbReference type="PATRIC" id="fig|1348334.3.peg.4104"/>
<dbReference type="Proteomes" id="UP000017127">
    <property type="component" value="Unassembled WGS sequence"/>
</dbReference>
<dbReference type="Pfam" id="PF01257">
    <property type="entry name" value="2Fe-2S_thioredx"/>
    <property type="match status" value="1"/>
</dbReference>
<dbReference type="EMBL" id="AUZM01000049">
    <property type="protein sequence ID" value="ERT05777.1"/>
    <property type="molecule type" value="Genomic_DNA"/>
</dbReference>
<dbReference type="PANTHER" id="PTHR43342">
    <property type="entry name" value="NADH-QUINONE OXIDOREDUCTASE, E SUBUNIT"/>
    <property type="match status" value="1"/>
</dbReference>
<dbReference type="CDD" id="cd03064">
    <property type="entry name" value="TRX_Fd_NuoE"/>
    <property type="match status" value="1"/>
</dbReference>
<feature type="compositionally biased region" description="Polar residues" evidence="8">
    <location>
        <begin position="1"/>
        <end position="21"/>
    </location>
</feature>
<dbReference type="FunFam" id="1.10.10.1590:FF:000001">
    <property type="entry name" value="NADH-quinone oxidoreductase subunit E"/>
    <property type="match status" value="1"/>
</dbReference>
<keyword evidence="2 7" id="KW-0001">2Fe-2S</keyword>
<evidence type="ECO:0000256" key="3">
    <source>
        <dbReference type="ARBA" id="ARBA00022723"/>
    </source>
</evidence>
<feature type="binding site" evidence="7">
    <location>
        <position position="105"/>
    </location>
    <ligand>
        <name>[2Fe-2S] cluster</name>
        <dbReference type="ChEBI" id="CHEBI:190135"/>
    </ligand>
</feature>
<dbReference type="InterPro" id="IPR036249">
    <property type="entry name" value="Thioredoxin-like_sf"/>
</dbReference>
<dbReference type="Gene3D" id="3.40.30.10">
    <property type="entry name" value="Glutaredoxin"/>
    <property type="match status" value="1"/>
</dbReference>
<dbReference type="InterPro" id="IPR041921">
    <property type="entry name" value="NuoE_N"/>
</dbReference>
<evidence type="ECO:0000313" key="9">
    <source>
        <dbReference type="EMBL" id="ERT05777.1"/>
    </source>
</evidence>
<protein>
    <submittedName>
        <fullName evidence="9">Respiratory-chain NADH dehydrogenase 24 Kd subunit</fullName>
    </submittedName>
</protein>
<dbReference type="GO" id="GO:0051537">
    <property type="term" value="F:2 iron, 2 sulfur cluster binding"/>
    <property type="evidence" value="ECO:0007669"/>
    <property type="project" value="UniProtKB-KW"/>
</dbReference>
<dbReference type="Gene3D" id="1.10.10.1590">
    <property type="entry name" value="NADH-quinone oxidoreductase subunit E"/>
    <property type="match status" value="1"/>
</dbReference>
<dbReference type="PANTHER" id="PTHR43342:SF2">
    <property type="entry name" value="POTENTIAL NAD-REDUCING HYDROGENASE SUBUNIT"/>
    <property type="match status" value="1"/>
</dbReference>
<reference evidence="9 10" key="1">
    <citation type="journal article" date="2013" name="Front. Microbiol.">
        <title>Comparative genomic analyses of the cyanobacterium, Lyngbya aestuarii BL J, a powerful hydrogen producer.</title>
        <authorList>
            <person name="Kothari A."/>
            <person name="Vaughn M."/>
            <person name="Garcia-Pichel F."/>
        </authorList>
    </citation>
    <scope>NUCLEOTIDE SEQUENCE [LARGE SCALE GENOMIC DNA]</scope>
    <source>
        <strain evidence="9 10">BL J</strain>
    </source>
</reference>
<keyword evidence="10" id="KW-1185">Reference proteome</keyword>
<evidence type="ECO:0000256" key="4">
    <source>
        <dbReference type="ARBA" id="ARBA00023004"/>
    </source>
</evidence>
<evidence type="ECO:0000313" key="10">
    <source>
        <dbReference type="Proteomes" id="UP000017127"/>
    </source>
</evidence>
<evidence type="ECO:0000256" key="1">
    <source>
        <dbReference type="ARBA" id="ARBA00010643"/>
    </source>
</evidence>
<comment type="similarity">
    <text evidence="1">Belongs to the complex I 24 kDa subunit family.</text>
</comment>
<dbReference type="SUPFAM" id="SSF52833">
    <property type="entry name" value="Thioredoxin-like"/>
    <property type="match status" value="1"/>
</dbReference>
<feature type="binding site" evidence="7">
    <location>
        <position position="141"/>
    </location>
    <ligand>
        <name>[2Fe-2S] cluster</name>
        <dbReference type="ChEBI" id="CHEBI:190135"/>
    </ligand>
</feature>
<evidence type="ECO:0000256" key="7">
    <source>
        <dbReference type="PIRSR" id="PIRSR000216-1"/>
    </source>
</evidence>
<dbReference type="RefSeq" id="WP_023067979.1">
    <property type="nucleotide sequence ID" value="NZ_AUZM01000049.1"/>
</dbReference>
<sequence>MQSSTKKPPASGQTPNSSTHPSGDKRFKVLDVTMKRSQYRQDALIEVLHKAQEAFGYLEDDVLMYIARNLKLPLSKVYGVATFYHLFSLKPAGRHNCVICMGTACYVRGGDKVLAALEEHTGVHSGETTPDGLVSLVTARCVGACGIAPVVVYDGKMAPQQTAESSVEKIKEWQAE</sequence>
<comment type="caution">
    <text evidence="9">The sequence shown here is derived from an EMBL/GenBank/DDBJ whole genome shotgun (WGS) entry which is preliminary data.</text>
</comment>
<dbReference type="AlphaFoldDB" id="U7QER2"/>
<keyword evidence="3 7" id="KW-0479">Metal-binding</keyword>
<feature type="binding site" evidence="7">
    <location>
        <position position="100"/>
    </location>
    <ligand>
        <name>[2Fe-2S] cluster</name>
        <dbReference type="ChEBI" id="CHEBI:190135"/>
    </ligand>
</feature>
<dbReference type="OrthoDB" id="9807941at2"/>
<dbReference type="NCBIfam" id="NF005747">
    <property type="entry name" value="PRK07571.1"/>
    <property type="match status" value="1"/>
</dbReference>
<keyword evidence="5 7" id="KW-0411">Iron-sulfur</keyword>
<evidence type="ECO:0000256" key="8">
    <source>
        <dbReference type="SAM" id="MobiDB-lite"/>
    </source>
</evidence>
<evidence type="ECO:0000256" key="5">
    <source>
        <dbReference type="ARBA" id="ARBA00023014"/>
    </source>
</evidence>
<gene>
    <name evidence="9" type="ORF">M595_4246</name>
</gene>